<comment type="caution">
    <text evidence="1">The sequence shown here is derived from an EMBL/GenBank/DDBJ whole genome shotgun (WGS) entry which is preliminary data.</text>
</comment>
<dbReference type="Proteomes" id="UP001631969">
    <property type="component" value="Unassembled WGS sequence"/>
</dbReference>
<accession>A0ACC7NSM6</accession>
<organism evidence="1 2">
    <name type="scientific">Paenibacillus mesotrionivorans</name>
    <dbReference type="NCBI Taxonomy" id="3160968"/>
    <lineage>
        <taxon>Bacteria</taxon>
        <taxon>Bacillati</taxon>
        <taxon>Bacillota</taxon>
        <taxon>Bacilli</taxon>
        <taxon>Bacillales</taxon>
        <taxon>Paenibacillaceae</taxon>
        <taxon>Paenibacillus</taxon>
    </lineage>
</organism>
<dbReference type="EMBL" id="JBJURJ010000001">
    <property type="protein sequence ID" value="MFM9327010.1"/>
    <property type="molecule type" value="Genomic_DNA"/>
</dbReference>
<proteinExistence type="predicted"/>
<evidence type="ECO:0000313" key="1">
    <source>
        <dbReference type="EMBL" id="MFM9327010.1"/>
    </source>
</evidence>
<name>A0ACC7NSM6_9BACL</name>
<keyword evidence="2" id="KW-1185">Reference proteome</keyword>
<protein>
    <submittedName>
        <fullName evidence="1">Response regulator</fullName>
    </submittedName>
</protein>
<reference evidence="1" key="1">
    <citation type="submission" date="2024-12" db="EMBL/GenBank/DDBJ databases">
        <authorList>
            <person name="Wu N."/>
        </authorList>
    </citation>
    <scope>NUCLEOTIDE SEQUENCE</scope>
    <source>
        <strain evidence="1">P15</strain>
    </source>
</reference>
<gene>
    <name evidence="1" type="ORF">ACI1P1_01740</name>
</gene>
<sequence length="238" mass="26954">MTSEKLLVAEDDQEIRDLITLYLKKHGFQVFVAENGLEALRVFEKELPELVLLDINLPLIDGFGVCREIRKISNVPVIFISCRNDSEDVVNGLEIGGDDYIVKPFDPAVVLARVQANLRRAPIFNRFLAQPAVKEIADVLHFGEMTIDLKNYAVRLDQVPVPLSAKEIQLLFFMAQNPNQVFTTEQLYHRVWGAESNSDTRTVLVHISSLRKKIEPLPSSPKFIHNIRGIGYKFSPSV</sequence>
<evidence type="ECO:0000313" key="2">
    <source>
        <dbReference type="Proteomes" id="UP001631969"/>
    </source>
</evidence>